<evidence type="ECO:0000256" key="3">
    <source>
        <dbReference type="ARBA" id="ARBA00022692"/>
    </source>
</evidence>
<comment type="caution">
    <text evidence="12">The sequence shown here is derived from an EMBL/GenBank/DDBJ whole genome shotgun (WGS) entry which is preliminary data.</text>
</comment>
<dbReference type="GO" id="GO:0019706">
    <property type="term" value="F:protein-cysteine S-palmitoyltransferase activity"/>
    <property type="evidence" value="ECO:0007669"/>
    <property type="project" value="UniProtKB-EC"/>
</dbReference>
<keyword evidence="2 10" id="KW-0808">Transferase</keyword>
<evidence type="ECO:0000256" key="10">
    <source>
        <dbReference type="RuleBase" id="RU079119"/>
    </source>
</evidence>
<dbReference type="InterPro" id="IPR001594">
    <property type="entry name" value="Palmitoyltrfase_DHHC"/>
</dbReference>
<comment type="domain">
    <text evidence="10">The DHHC domain is required for palmitoyltransferase activity.</text>
</comment>
<dbReference type="AlphaFoldDB" id="A0A1Y2D3J5"/>
<keyword evidence="8 10" id="KW-0012">Acyltransferase</keyword>
<dbReference type="InterPro" id="IPR039859">
    <property type="entry name" value="PFA4/ZDH16/20/ERF2-like"/>
</dbReference>
<gene>
    <name evidence="12" type="ORF">BCR33DRAFT_654832</name>
</gene>
<dbReference type="STRING" id="329046.A0A1Y2D3J5"/>
<comment type="subcellular location">
    <subcellularLocation>
        <location evidence="1">Membrane</location>
        <topology evidence="1">Multi-pass membrane protein</topology>
    </subcellularLocation>
</comment>
<keyword evidence="7" id="KW-0449">Lipoprotein</keyword>
<keyword evidence="6" id="KW-0564">Palmitate</keyword>
<protein>
    <recommendedName>
        <fullName evidence="10">Palmitoyltransferase</fullName>
        <ecNumber evidence="10">2.3.1.225</ecNumber>
    </recommendedName>
</protein>
<keyword evidence="13" id="KW-1185">Reference proteome</keyword>
<comment type="similarity">
    <text evidence="10">Belongs to the DHHC palmitoyltransferase family.</text>
</comment>
<keyword evidence="3 10" id="KW-0812">Transmembrane</keyword>
<feature type="transmembrane region" description="Helical" evidence="10">
    <location>
        <begin position="6"/>
        <end position="26"/>
    </location>
</feature>
<dbReference type="EMBL" id="MCGO01000001">
    <property type="protein sequence ID" value="ORY53714.1"/>
    <property type="molecule type" value="Genomic_DNA"/>
</dbReference>
<evidence type="ECO:0000256" key="5">
    <source>
        <dbReference type="ARBA" id="ARBA00023136"/>
    </source>
</evidence>
<sequence>MVVCIIGTTLFIHLTTMFCILVPWLWPLRTLLSKLSFLVLNASTSLLLINYYLCIVSNPGTVYSYYQPPPETALELTPVMDYLEVDPATDVLSPHYCHSCQRYKPPRAHHCRYCSRCILRMDHHCSWIANCVGHGNQAHFIRFLFWSCISCWCCVLVIVARLEVVLVGAVRGHSNLEMESGELIIVCMNVVVLTPMVTMVSMLFYNQIQLLLTNETTIENLKKNRYSSYSYAGRRVDLNENPYDLGNWFENVQQVLGENPLFWLLPNFQFHSKPSWSGVSGDEEVWHRDGHWFPIGTHVQRILHE</sequence>
<keyword evidence="4 10" id="KW-1133">Transmembrane helix</keyword>
<comment type="catalytic activity">
    <reaction evidence="9 10">
        <text>L-cysteinyl-[protein] + hexadecanoyl-CoA = S-hexadecanoyl-L-cysteinyl-[protein] + CoA</text>
        <dbReference type="Rhea" id="RHEA:36683"/>
        <dbReference type="Rhea" id="RHEA-COMP:10131"/>
        <dbReference type="Rhea" id="RHEA-COMP:11032"/>
        <dbReference type="ChEBI" id="CHEBI:29950"/>
        <dbReference type="ChEBI" id="CHEBI:57287"/>
        <dbReference type="ChEBI" id="CHEBI:57379"/>
        <dbReference type="ChEBI" id="CHEBI:74151"/>
        <dbReference type="EC" id="2.3.1.225"/>
    </reaction>
</comment>
<dbReference type="OrthoDB" id="331948at2759"/>
<organism evidence="12 13">
    <name type="scientific">Rhizoclosmatium globosum</name>
    <dbReference type="NCBI Taxonomy" id="329046"/>
    <lineage>
        <taxon>Eukaryota</taxon>
        <taxon>Fungi</taxon>
        <taxon>Fungi incertae sedis</taxon>
        <taxon>Chytridiomycota</taxon>
        <taxon>Chytridiomycota incertae sedis</taxon>
        <taxon>Chytridiomycetes</taxon>
        <taxon>Chytridiales</taxon>
        <taxon>Chytriomycetaceae</taxon>
        <taxon>Rhizoclosmatium</taxon>
    </lineage>
</organism>
<evidence type="ECO:0000256" key="8">
    <source>
        <dbReference type="ARBA" id="ARBA00023315"/>
    </source>
</evidence>
<feature type="transmembrane region" description="Helical" evidence="10">
    <location>
        <begin position="38"/>
        <end position="58"/>
    </location>
</feature>
<feature type="transmembrane region" description="Helical" evidence="10">
    <location>
        <begin position="183"/>
        <end position="205"/>
    </location>
</feature>
<keyword evidence="5 10" id="KW-0472">Membrane</keyword>
<evidence type="ECO:0000313" key="12">
    <source>
        <dbReference type="EMBL" id="ORY53714.1"/>
    </source>
</evidence>
<evidence type="ECO:0000256" key="4">
    <source>
        <dbReference type="ARBA" id="ARBA00022989"/>
    </source>
</evidence>
<evidence type="ECO:0000259" key="11">
    <source>
        <dbReference type="Pfam" id="PF01529"/>
    </source>
</evidence>
<evidence type="ECO:0000256" key="9">
    <source>
        <dbReference type="ARBA" id="ARBA00048048"/>
    </source>
</evidence>
<accession>A0A1Y2D3J5</accession>
<dbReference type="GO" id="GO:0016020">
    <property type="term" value="C:membrane"/>
    <property type="evidence" value="ECO:0007669"/>
    <property type="project" value="UniProtKB-SubCell"/>
</dbReference>
<feature type="domain" description="Palmitoyltransferase DHHC" evidence="11">
    <location>
        <begin position="94"/>
        <end position="223"/>
    </location>
</feature>
<reference evidence="12 13" key="1">
    <citation type="submission" date="2016-07" db="EMBL/GenBank/DDBJ databases">
        <title>Pervasive Adenine N6-methylation of Active Genes in Fungi.</title>
        <authorList>
            <consortium name="DOE Joint Genome Institute"/>
            <person name="Mondo S.J."/>
            <person name="Dannebaum R.O."/>
            <person name="Kuo R.C."/>
            <person name="Labutti K."/>
            <person name="Haridas S."/>
            <person name="Kuo A."/>
            <person name="Salamov A."/>
            <person name="Ahrendt S.R."/>
            <person name="Lipzen A."/>
            <person name="Sullivan W."/>
            <person name="Andreopoulos W.B."/>
            <person name="Clum A."/>
            <person name="Lindquist E."/>
            <person name="Daum C."/>
            <person name="Ramamoorthy G.K."/>
            <person name="Gryganskyi A."/>
            <person name="Culley D."/>
            <person name="Magnuson J.K."/>
            <person name="James T.Y."/>
            <person name="O'Malley M.A."/>
            <person name="Stajich J.E."/>
            <person name="Spatafora J.W."/>
            <person name="Visel A."/>
            <person name="Grigoriev I.V."/>
        </authorList>
    </citation>
    <scope>NUCLEOTIDE SEQUENCE [LARGE SCALE GENOMIC DNA]</scope>
    <source>
        <strain evidence="12 13">JEL800</strain>
    </source>
</reference>
<feature type="transmembrane region" description="Helical" evidence="10">
    <location>
        <begin position="143"/>
        <end position="162"/>
    </location>
</feature>
<dbReference type="Pfam" id="PF01529">
    <property type="entry name" value="DHHC"/>
    <property type="match status" value="1"/>
</dbReference>
<dbReference type="PROSITE" id="PS50216">
    <property type="entry name" value="DHHC"/>
    <property type="match status" value="1"/>
</dbReference>
<evidence type="ECO:0000256" key="1">
    <source>
        <dbReference type="ARBA" id="ARBA00004141"/>
    </source>
</evidence>
<dbReference type="EC" id="2.3.1.225" evidence="10"/>
<evidence type="ECO:0000256" key="7">
    <source>
        <dbReference type="ARBA" id="ARBA00023288"/>
    </source>
</evidence>
<evidence type="ECO:0000313" key="13">
    <source>
        <dbReference type="Proteomes" id="UP000193642"/>
    </source>
</evidence>
<dbReference type="PANTHER" id="PTHR12246">
    <property type="entry name" value="PALMITOYLTRANSFERASE ZDHHC16"/>
    <property type="match status" value="1"/>
</dbReference>
<proteinExistence type="inferred from homology"/>
<dbReference type="Proteomes" id="UP000193642">
    <property type="component" value="Unassembled WGS sequence"/>
</dbReference>
<name>A0A1Y2D3J5_9FUNG</name>
<evidence type="ECO:0000256" key="2">
    <source>
        <dbReference type="ARBA" id="ARBA00022679"/>
    </source>
</evidence>
<evidence type="ECO:0000256" key="6">
    <source>
        <dbReference type="ARBA" id="ARBA00023139"/>
    </source>
</evidence>